<gene>
    <name evidence="2" type="ORF">L0C25_13085</name>
</gene>
<reference evidence="2" key="1">
    <citation type="submission" date="2022-01" db="EMBL/GenBank/DDBJ databases">
        <title>Nocardioidaceae gen. sp. A5X3R13.</title>
        <authorList>
            <person name="Lopez Marin M.A."/>
            <person name="Uhlik O."/>
        </authorList>
    </citation>
    <scope>NUCLEOTIDE SEQUENCE</scope>
    <source>
        <strain evidence="2">A5X3R13</strain>
    </source>
</reference>
<evidence type="ECO:0000313" key="3">
    <source>
        <dbReference type="Proteomes" id="UP001164390"/>
    </source>
</evidence>
<organism evidence="2 3">
    <name type="scientific">Solicola gregarius</name>
    <dbReference type="NCBI Taxonomy" id="2908642"/>
    <lineage>
        <taxon>Bacteria</taxon>
        <taxon>Bacillati</taxon>
        <taxon>Actinomycetota</taxon>
        <taxon>Actinomycetes</taxon>
        <taxon>Propionibacteriales</taxon>
        <taxon>Nocardioidaceae</taxon>
        <taxon>Solicola</taxon>
    </lineage>
</organism>
<evidence type="ECO:0000256" key="1">
    <source>
        <dbReference type="SAM" id="MobiDB-lite"/>
    </source>
</evidence>
<feature type="compositionally biased region" description="Acidic residues" evidence="1">
    <location>
        <begin position="9"/>
        <end position="18"/>
    </location>
</feature>
<accession>A0AA46YIX4</accession>
<dbReference type="AlphaFoldDB" id="A0AA46YIX4"/>
<dbReference type="RefSeq" id="WP_271632102.1">
    <property type="nucleotide sequence ID" value="NZ_CP094970.1"/>
</dbReference>
<sequence length="64" mass="6924">MTEQHPESVPDESSEGDALDQRAEIDEPDDEAVADGLVDDAWGADIADVAEQQIPVPQDVDDDF</sequence>
<dbReference type="EMBL" id="CP094970">
    <property type="protein sequence ID" value="UYM03492.1"/>
    <property type="molecule type" value="Genomic_DNA"/>
</dbReference>
<proteinExistence type="predicted"/>
<dbReference type="Proteomes" id="UP001164390">
    <property type="component" value="Chromosome"/>
</dbReference>
<keyword evidence="3" id="KW-1185">Reference proteome</keyword>
<name>A0AA46YIX4_9ACTN</name>
<evidence type="ECO:0000313" key="2">
    <source>
        <dbReference type="EMBL" id="UYM03492.1"/>
    </source>
</evidence>
<dbReference type="KEGG" id="sgrg:L0C25_13085"/>
<protein>
    <submittedName>
        <fullName evidence="2">Uncharacterized protein</fullName>
    </submittedName>
</protein>
<feature type="region of interest" description="Disordered" evidence="1">
    <location>
        <begin position="1"/>
        <end position="46"/>
    </location>
</feature>